<name>A0A9D2S305_9FIRM</name>
<organism evidence="2 3">
    <name type="scientific">Candidatus Gemmiger avicola</name>
    <dbReference type="NCBI Taxonomy" id="2838605"/>
    <lineage>
        <taxon>Bacteria</taxon>
        <taxon>Bacillati</taxon>
        <taxon>Bacillota</taxon>
        <taxon>Clostridia</taxon>
        <taxon>Eubacteriales</taxon>
        <taxon>Gemmiger</taxon>
    </lineage>
</organism>
<dbReference type="InterPro" id="IPR036938">
    <property type="entry name" value="PAP2/HPO_sf"/>
</dbReference>
<proteinExistence type="predicted"/>
<reference evidence="2" key="1">
    <citation type="journal article" date="2021" name="PeerJ">
        <title>Extensive microbial diversity within the chicken gut microbiome revealed by metagenomics and culture.</title>
        <authorList>
            <person name="Gilroy R."/>
            <person name="Ravi A."/>
            <person name="Getino M."/>
            <person name="Pursley I."/>
            <person name="Horton D.L."/>
            <person name="Alikhan N.F."/>
            <person name="Baker D."/>
            <person name="Gharbi K."/>
            <person name="Hall N."/>
            <person name="Watson M."/>
            <person name="Adriaenssens E.M."/>
            <person name="Foster-Nyarko E."/>
            <person name="Jarju S."/>
            <person name="Secka A."/>
            <person name="Antonio M."/>
            <person name="Oren A."/>
            <person name="Chaudhuri R.R."/>
            <person name="La Ragione R."/>
            <person name="Hildebrand F."/>
            <person name="Pallen M.J."/>
        </authorList>
    </citation>
    <scope>NUCLEOTIDE SEQUENCE</scope>
    <source>
        <strain evidence="2">ChiBcec8-13705</strain>
    </source>
</reference>
<dbReference type="SUPFAM" id="SSF48317">
    <property type="entry name" value="Acid phosphatase/Vanadium-dependent haloperoxidase"/>
    <property type="match status" value="1"/>
</dbReference>
<sequence>MAGYLVFYLAFFALLEHRVTQPAVLLHCRLDDLIPFCKYAVVPYFLWFAWVPATLLWLLARAPRQEFWRLCLPLFAGMTLSLVICALIPNGVDLRPASVPGDDIFARAVRWLYRTDTDTNVFPSIHVFNAVTVSLAYQRSSLLGRPGREWVRGTAHLLCAAIVLSTLLLRQHSVLDAMGGIALALALDRLAAARQARRAPAPAKRRALRSL</sequence>
<feature type="transmembrane region" description="Helical" evidence="1">
    <location>
        <begin position="41"/>
        <end position="60"/>
    </location>
</feature>
<evidence type="ECO:0000313" key="3">
    <source>
        <dbReference type="Proteomes" id="UP000886803"/>
    </source>
</evidence>
<accession>A0A9D2S305</accession>
<keyword evidence="1" id="KW-0812">Transmembrane</keyword>
<protein>
    <submittedName>
        <fullName evidence="2">Phosphatase PAP2 family protein</fullName>
    </submittedName>
</protein>
<dbReference type="Gene3D" id="1.20.144.10">
    <property type="entry name" value="Phosphatidic acid phosphatase type 2/haloperoxidase"/>
    <property type="match status" value="1"/>
</dbReference>
<reference evidence="2" key="2">
    <citation type="submission" date="2021-04" db="EMBL/GenBank/DDBJ databases">
        <authorList>
            <person name="Gilroy R."/>
        </authorList>
    </citation>
    <scope>NUCLEOTIDE SEQUENCE</scope>
    <source>
        <strain evidence="2">ChiBcec8-13705</strain>
    </source>
</reference>
<dbReference type="EMBL" id="DWYG01000123">
    <property type="protein sequence ID" value="HJB42303.1"/>
    <property type="molecule type" value="Genomic_DNA"/>
</dbReference>
<keyword evidence="1" id="KW-1133">Transmembrane helix</keyword>
<keyword evidence="1" id="KW-0472">Membrane</keyword>
<dbReference type="Proteomes" id="UP000886803">
    <property type="component" value="Unassembled WGS sequence"/>
</dbReference>
<evidence type="ECO:0000256" key="1">
    <source>
        <dbReference type="SAM" id="Phobius"/>
    </source>
</evidence>
<feature type="transmembrane region" description="Helical" evidence="1">
    <location>
        <begin position="67"/>
        <end position="89"/>
    </location>
</feature>
<comment type="caution">
    <text evidence="2">The sequence shown here is derived from an EMBL/GenBank/DDBJ whole genome shotgun (WGS) entry which is preliminary data.</text>
</comment>
<evidence type="ECO:0000313" key="2">
    <source>
        <dbReference type="EMBL" id="HJB42303.1"/>
    </source>
</evidence>
<dbReference type="AlphaFoldDB" id="A0A9D2S305"/>
<gene>
    <name evidence="2" type="ORF">H9945_07375</name>
</gene>